<dbReference type="Gene3D" id="1.25.40.20">
    <property type="entry name" value="Ankyrin repeat-containing domain"/>
    <property type="match status" value="1"/>
</dbReference>
<dbReference type="AlphaFoldDB" id="A0A0Q9YJE4"/>
<name>A0A0Q9YJE4_9GAMM</name>
<evidence type="ECO:0000313" key="2">
    <source>
        <dbReference type="EMBL" id="MCS5710647.1"/>
    </source>
</evidence>
<reference evidence="2" key="2">
    <citation type="journal article" date="2016" name="Genome Announc.">
        <title>Draft Genome Sequences of Two Novel Amoeba-Resistant Intranuclear Bacteria, 'Candidatus Berkiella cookevillensis' and 'Candidatus Berkiella aquae'.</title>
        <authorList>
            <person name="Mehari Y.T."/>
            <person name="Arivett B.A."/>
            <person name="Farone A.L."/>
            <person name="Gunderson J.H."/>
            <person name="Farone M.B."/>
        </authorList>
    </citation>
    <scope>NUCLEOTIDE SEQUENCE</scope>
    <source>
        <strain evidence="2">HT99</strain>
    </source>
</reference>
<organism evidence="1">
    <name type="scientific">Candidatus Berkiella aquae</name>
    <dbReference type="NCBI Taxonomy" id="295108"/>
    <lineage>
        <taxon>Bacteria</taxon>
        <taxon>Pseudomonadati</taxon>
        <taxon>Pseudomonadota</taxon>
        <taxon>Gammaproteobacteria</taxon>
        <taxon>Candidatus Berkiellales</taxon>
        <taxon>Candidatus Berkiellaceae</taxon>
        <taxon>Candidatus Berkiella</taxon>
    </lineage>
</organism>
<evidence type="ECO:0000313" key="1">
    <source>
        <dbReference type="EMBL" id="KRG20767.1"/>
    </source>
</evidence>
<accession>A0A0Q9YJE4</accession>
<comment type="caution">
    <text evidence="1">The sequence shown here is derived from an EMBL/GenBank/DDBJ whole genome shotgun (WGS) entry which is preliminary data.</text>
</comment>
<reference evidence="1" key="1">
    <citation type="submission" date="2015-09" db="EMBL/GenBank/DDBJ databases">
        <title>Draft Genome Sequences of Two Novel Amoeba-resistant Intranuclear Bacteria, Candidatus Berkiella cookevillensis and Candidatus Berkiella aquae.</title>
        <authorList>
            <person name="Mehari Y.T."/>
            <person name="Arivett B.A."/>
            <person name="Farone A.L."/>
            <person name="Gunderson J.H."/>
            <person name="Farone M.B."/>
        </authorList>
    </citation>
    <scope>NUCLEOTIDE SEQUENCE [LARGE SCALE GENOMIC DNA]</scope>
    <source>
        <strain evidence="1">HT99</strain>
    </source>
</reference>
<dbReference type="SUPFAM" id="SSF48403">
    <property type="entry name" value="Ankyrin repeat"/>
    <property type="match status" value="1"/>
</dbReference>
<keyword evidence="3" id="KW-1185">Reference proteome</keyword>
<dbReference type="InterPro" id="IPR036770">
    <property type="entry name" value="Ankyrin_rpt-contain_sf"/>
</dbReference>
<dbReference type="EMBL" id="LKAJ01000009">
    <property type="protein sequence ID" value="KRG20767.1"/>
    <property type="molecule type" value="Genomic_DNA"/>
</dbReference>
<proteinExistence type="predicted"/>
<protein>
    <submittedName>
        <fullName evidence="2">Ankyrin repeat domain-containing protein</fullName>
    </submittedName>
    <submittedName>
        <fullName evidence="1">Ankyrin repeats (3 copies)</fullName>
    </submittedName>
</protein>
<dbReference type="EMBL" id="LKAJ02000001">
    <property type="protein sequence ID" value="MCS5710647.1"/>
    <property type="molecule type" value="Genomic_DNA"/>
</dbReference>
<reference evidence="2" key="3">
    <citation type="submission" date="2021-06" db="EMBL/GenBank/DDBJ databases">
        <title>Genomic Description and Analysis of Intracellular Bacteria, Candidatus Berkiella cookevillensis and Candidatus Berkiella aquae.</title>
        <authorList>
            <person name="Kidane D.T."/>
            <person name="Mehari Y.T."/>
            <person name="Rice F.C."/>
            <person name="Arivett B.A."/>
            <person name="Farone A.L."/>
            <person name="Berk S.G."/>
            <person name="Farone M.B."/>
        </authorList>
    </citation>
    <scope>NUCLEOTIDE SEQUENCE</scope>
    <source>
        <strain evidence="2">HT99</strain>
    </source>
</reference>
<sequence length="456" mass="50288">MTSGVGASTNSYVKIQTDIEKTDVDIFIENIIKAAKQHNHPEMKALILNGPNINILDNKKLSAAMYLVLEGDFAACQFLEKYNVNLEDFVCGAAITGNLETYYHYRSKLEEKGITQNYNRIAAYAAFGGHLESVLSFLNSPYNPKPSFYKAANYAALNNQYDVALTLYNHPNNVFKDPAELIGHFVFGWHEESAVKILKNPSALGLPENYNYHKKISHYAAEGRNLRLLFDLLDNPSIIECNILSSLSAKGGHSALTFMLLKHPNNLLPEYNLAASYAASNGHLRLASTLLADPMNTHPNFNKVASFAAKGNHHVGAMALLTDPKNLEPDFNMAATSAASEGHTALTMALLLDSRNTQPDFNKAASAAAFNGHQGLTLALLTAPRNNNPDYERVKLSAVQSGQHQIIQSIIQLTAEPIMVSAMPPLLTFGWNHVQQNDLERRVSTYSGQFAKRQRL</sequence>
<evidence type="ECO:0000313" key="3">
    <source>
        <dbReference type="Proteomes" id="UP000051497"/>
    </source>
</evidence>
<dbReference type="RefSeq" id="WP_075066869.1">
    <property type="nucleotide sequence ID" value="NZ_LKAJ02000001.1"/>
</dbReference>
<gene>
    <name evidence="2" type="ORF">HT99x_004335</name>
    <name evidence="1" type="ORF">HT99x_02256</name>
</gene>
<dbReference type="Proteomes" id="UP000051497">
    <property type="component" value="Unassembled WGS sequence"/>
</dbReference>